<proteinExistence type="predicted"/>
<dbReference type="OrthoDB" id="5586934at2759"/>
<accession>A0A9P6W3L3</accession>
<reference evidence="2 3" key="1">
    <citation type="submission" date="2020-11" db="EMBL/GenBank/DDBJ databases">
        <title>Kefir isolates.</title>
        <authorList>
            <person name="Marcisauskas S."/>
            <person name="Kim Y."/>
            <person name="Blasche S."/>
        </authorList>
    </citation>
    <scope>NUCLEOTIDE SEQUENCE [LARGE SCALE GENOMIC DNA]</scope>
    <source>
        <strain evidence="2 3">KR</strain>
    </source>
</reference>
<feature type="transmembrane region" description="Helical" evidence="1">
    <location>
        <begin position="128"/>
        <end position="145"/>
    </location>
</feature>
<organism evidence="2 3">
    <name type="scientific">Rhodotorula mucilaginosa</name>
    <name type="common">Yeast</name>
    <name type="synonym">Rhodotorula rubra</name>
    <dbReference type="NCBI Taxonomy" id="5537"/>
    <lineage>
        <taxon>Eukaryota</taxon>
        <taxon>Fungi</taxon>
        <taxon>Dikarya</taxon>
        <taxon>Basidiomycota</taxon>
        <taxon>Pucciniomycotina</taxon>
        <taxon>Microbotryomycetes</taxon>
        <taxon>Sporidiobolales</taxon>
        <taxon>Sporidiobolaceae</taxon>
        <taxon>Rhodotorula</taxon>
    </lineage>
</organism>
<sequence length="313" mass="34780">MPTANNWAYRTGTITSRSRSVSGLCRSADPEMLRLRRLDGMTMTATHHRRRRPSCAKTSCTVAYIITATRRTKADPAAFKPYGFGRDTYFTPASYVFYTWTLIDILLLGYVIYQFFDDSAEAVHGIGWRFAIIGILNAIFVHVFVTGHYIVAFIFAGLVAASVSTAYYSLAAHHHSRSLGDTLFIHLPFSLWHAWSIVLVLISGFALFTHGHHKSHPSVLSRVFVLAAEAFLTLTAIGYAFRSREGDVAGAVVLTWVLYGIFDHQRDDVIRYGALAGFILALLAVVKSLYFTFVARDGGVSLGNDDERRPLVA</sequence>
<name>A0A9P6W3L3_RHOMI</name>
<evidence type="ECO:0000313" key="3">
    <source>
        <dbReference type="Proteomes" id="UP000777482"/>
    </source>
</evidence>
<protein>
    <submittedName>
        <fullName evidence="2">Uncharacterized protein</fullName>
    </submittedName>
</protein>
<feature type="transmembrane region" description="Helical" evidence="1">
    <location>
        <begin position="150"/>
        <end position="170"/>
    </location>
</feature>
<feature type="transmembrane region" description="Helical" evidence="1">
    <location>
        <begin position="274"/>
        <end position="293"/>
    </location>
</feature>
<evidence type="ECO:0000313" key="2">
    <source>
        <dbReference type="EMBL" id="KAG0663720.1"/>
    </source>
</evidence>
<dbReference type="EMBL" id="PUHQ01000018">
    <property type="protein sequence ID" value="KAG0663720.1"/>
    <property type="molecule type" value="Genomic_DNA"/>
</dbReference>
<dbReference type="AlphaFoldDB" id="A0A9P6W3L3"/>
<dbReference type="Proteomes" id="UP000777482">
    <property type="component" value="Unassembled WGS sequence"/>
</dbReference>
<feature type="transmembrane region" description="Helical" evidence="1">
    <location>
        <begin position="190"/>
        <end position="208"/>
    </location>
</feature>
<gene>
    <name evidence="2" type="ORF">C6P46_002289</name>
</gene>
<keyword evidence="1" id="KW-0472">Membrane</keyword>
<evidence type="ECO:0000256" key="1">
    <source>
        <dbReference type="SAM" id="Phobius"/>
    </source>
</evidence>
<feature type="transmembrane region" description="Helical" evidence="1">
    <location>
        <begin position="220"/>
        <end position="240"/>
    </location>
</feature>
<comment type="caution">
    <text evidence="2">The sequence shown here is derived from an EMBL/GenBank/DDBJ whole genome shotgun (WGS) entry which is preliminary data.</text>
</comment>
<feature type="transmembrane region" description="Helical" evidence="1">
    <location>
        <begin position="95"/>
        <end position="116"/>
    </location>
</feature>
<keyword evidence="1" id="KW-1133">Transmembrane helix</keyword>
<keyword evidence="1" id="KW-0812">Transmembrane</keyword>
<keyword evidence="3" id="KW-1185">Reference proteome</keyword>